<dbReference type="EMBL" id="CP027669">
    <property type="protein sequence ID" value="AVO40725.1"/>
    <property type="molecule type" value="Genomic_DNA"/>
</dbReference>
<keyword evidence="3" id="KW-1185">Reference proteome</keyword>
<accession>A0A2S0MXX1</accession>
<proteinExistence type="predicted"/>
<organism evidence="2 3">
    <name type="scientific">Simplicispira suum</name>
    <dbReference type="NCBI Taxonomy" id="2109915"/>
    <lineage>
        <taxon>Bacteria</taxon>
        <taxon>Pseudomonadati</taxon>
        <taxon>Pseudomonadota</taxon>
        <taxon>Betaproteobacteria</taxon>
        <taxon>Burkholderiales</taxon>
        <taxon>Comamonadaceae</taxon>
        <taxon>Simplicispira</taxon>
    </lineage>
</organism>
<dbReference type="OrthoDB" id="8897046at2"/>
<dbReference type="AlphaFoldDB" id="A0A2S0MXX1"/>
<evidence type="ECO:0000256" key="1">
    <source>
        <dbReference type="SAM" id="SignalP"/>
    </source>
</evidence>
<evidence type="ECO:0000313" key="3">
    <source>
        <dbReference type="Proteomes" id="UP000239326"/>
    </source>
</evidence>
<dbReference type="RefSeq" id="WP_106445716.1">
    <property type="nucleotide sequence ID" value="NZ_CP027669.1"/>
</dbReference>
<dbReference type="KEGG" id="simp:C6571_04990"/>
<feature type="signal peptide" evidence="1">
    <location>
        <begin position="1"/>
        <end position="22"/>
    </location>
</feature>
<gene>
    <name evidence="2" type="ORF">C6571_04990</name>
</gene>
<sequence>MKKFALAAVAAAAALGAGVAQAYTVGTFQNGVVVPNVIHNGAADTTAVGLINQAATVVPVFWTFFNQNSGHVTDGCFPMTPKDYQPFVWSSMSGLGLEGVRGYLVFAVGLTPAGITTANACAAANSAGINAASNQISANAFQVDTVNKDLAFVPVIDGPLAIAGDLSTMGPASLTAVGGARAVPAGPSVVPMFSMRYYIDGAAGGNDTRIVVWSTGSHAGTHTVNMYDDAQNRKSVNFKLNFAELDWFDPETIAGRPASFVDGFIEWMPVAALPADYVPAGGAGSLFALGGSAFTYSLISAPAFGAVQTVLGAHN</sequence>
<protein>
    <submittedName>
        <fullName evidence="2">Uncharacterized protein</fullName>
    </submittedName>
</protein>
<keyword evidence="1" id="KW-0732">Signal</keyword>
<dbReference type="Proteomes" id="UP000239326">
    <property type="component" value="Chromosome"/>
</dbReference>
<reference evidence="2 3" key="1">
    <citation type="submission" date="2018-03" db="EMBL/GenBank/DDBJ databases">
        <title>Genome sequencing of Simplicispira sp.</title>
        <authorList>
            <person name="Kim S.-J."/>
            <person name="Heo J."/>
            <person name="Kwon S.-W."/>
        </authorList>
    </citation>
    <scope>NUCLEOTIDE SEQUENCE [LARGE SCALE GENOMIC DNA]</scope>
    <source>
        <strain evidence="2 3">SC1-8</strain>
    </source>
</reference>
<name>A0A2S0MXX1_9BURK</name>
<evidence type="ECO:0000313" key="2">
    <source>
        <dbReference type="EMBL" id="AVO40725.1"/>
    </source>
</evidence>
<feature type="chain" id="PRO_5015627233" evidence="1">
    <location>
        <begin position="23"/>
        <end position="315"/>
    </location>
</feature>